<protein>
    <recommendedName>
        <fullName evidence="7">RING-type domain-containing protein</fullName>
    </recommendedName>
</protein>
<organism evidence="8 9">
    <name type="scientific">Puccinia striiformis</name>
    <dbReference type="NCBI Taxonomy" id="27350"/>
    <lineage>
        <taxon>Eukaryota</taxon>
        <taxon>Fungi</taxon>
        <taxon>Dikarya</taxon>
        <taxon>Basidiomycota</taxon>
        <taxon>Pucciniomycotina</taxon>
        <taxon>Pucciniomycetes</taxon>
        <taxon>Pucciniales</taxon>
        <taxon>Pucciniaceae</taxon>
        <taxon>Puccinia</taxon>
    </lineage>
</organism>
<evidence type="ECO:0000256" key="4">
    <source>
        <dbReference type="PROSITE-ProRule" id="PRU00175"/>
    </source>
</evidence>
<dbReference type="InterPro" id="IPR027370">
    <property type="entry name" value="Znf-RING_euk"/>
</dbReference>
<comment type="caution">
    <text evidence="8">The sequence shown here is derived from an EMBL/GenBank/DDBJ whole genome shotgun (WGS) entry which is preliminary data.</text>
</comment>
<dbReference type="SUPFAM" id="SSF57850">
    <property type="entry name" value="RING/U-box"/>
    <property type="match status" value="1"/>
</dbReference>
<keyword evidence="6" id="KW-0472">Membrane</keyword>
<accession>A0A2S4VIB8</accession>
<evidence type="ECO:0000256" key="3">
    <source>
        <dbReference type="ARBA" id="ARBA00022833"/>
    </source>
</evidence>
<sequence length="317" mass="35220">METVDSGSSFAAGPQQELPWLAESSEDIEALQATRGGPEGAIDWPLNRSIGPLGKSKADDESLTHNPRPGNWDRQASHTGVTIPIHQEGVGAHGGDGVPANKRGFHSEIGQPSSSYHEVGDSFTTPAESEEAGLATLGKDDTRLQINPGQRAPNADCPICMVTFDPSASDLPARWDCGHRYHHHCINSWLWAEKWKTNVQHNCLLCHQPLSRKGVKARAPISPPLSLSEDADLRRALHEAQIDRLNARTERPSTRLQVRVEVPSNQQNIRSSSHVAFRSSAHSLFCYDFEVWQYLGFFFLTYFIFRAIFKYTGDIRD</sequence>
<evidence type="ECO:0000313" key="8">
    <source>
        <dbReference type="EMBL" id="POW09225.1"/>
    </source>
</evidence>
<evidence type="ECO:0000256" key="6">
    <source>
        <dbReference type="SAM" id="Phobius"/>
    </source>
</evidence>
<name>A0A2S4VIB8_9BASI</name>
<feature type="transmembrane region" description="Helical" evidence="6">
    <location>
        <begin position="291"/>
        <end position="309"/>
    </location>
</feature>
<dbReference type="VEuPathDB" id="FungiDB:PSTT_06981"/>
<keyword evidence="6" id="KW-0812">Transmembrane</keyword>
<evidence type="ECO:0000256" key="2">
    <source>
        <dbReference type="ARBA" id="ARBA00022771"/>
    </source>
</evidence>
<reference evidence="8" key="1">
    <citation type="submission" date="2017-12" db="EMBL/GenBank/DDBJ databases">
        <title>Gene loss provides genomic basis for host adaptation in cereal stripe rust fungi.</title>
        <authorList>
            <person name="Xia C."/>
        </authorList>
    </citation>
    <scope>NUCLEOTIDE SEQUENCE [LARGE SCALE GENOMIC DNA]</scope>
    <source>
        <strain evidence="8">93-210</strain>
    </source>
</reference>
<dbReference type="SMART" id="SM00184">
    <property type="entry name" value="RING"/>
    <property type="match status" value="1"/>
</dbReference>
<dbReference type="Pfam" id="PF13445">
    <property type="entry name" value="zf-RING_UBOX"/>
    <property type="match status" value="1"/>
</dbReference>
<dbReference type="VEuPathDB" id="FungiDB:PSHT_11186"/>
<evidence type="ECO:0000259" key="7">
    <source>
        <dbReference type="PROSITE" id="PS50089"/>
    </source>
</evidence>
<proteinExistence type="predicted"/>
<feature type="domain" description="RING-type" evidence="7">
    <location>
        <begin position="157"/>
        <end position="207"/>
    </location>
</feature>
<keyword evidence="6" id="KW-1133">Transmembrane helix</keyword>
<dbReference type="Gene3D" id="3.30.40.10">
    <property type="entry name" value="Zinc/RING finger domain, C3HC4 (zinc finger)"/>
    <property type="match status" value="1"/>
</dbReference>
<dbReference type="AlphaFoldDB" id="A0A2S4VIB8"/>
<gene>
    <name evidence="8" type="ORF">PSTT_06981</name>
</gene>
<keyword evidence="9" id="KW-1185">Reference proteome</keyword>
<dbReference type="EMBL" id="PKSL01000057">
    <property type="protein sequence ID" value="POW09225.1"/>
    <property type="molecule type" value="Genomic_DNA"/>
</dbReference>
<feature type="region of interest" description="Disordered" evidence="5">
    <location>
        <begin position="1"/>
        <end position="76"/>
    </location>
</feature>
<keyword evidence="2 4" id="KW-0863">Zinc-finger</keyword>
<evidence type="ECO:0000256" key="5">
    <source>
        <dbReference type="SAM" id="MobiDB-lite"/>
    </source>
</evidence>
<dbReference type="PROSITE" id="PS50089">
    <property type="entry name" value="ZF_RING_2"/>
    <property type="match status" value="1"/>
</dbReference>
<evidence type="ECO:0000256" key="1">
    <source>
        <dbReference type="ARBA" id="ARBA00022723"/>
    </source>
</evidence>
<dbReference type="Proteomes" id="UP000239156">
    <property type="component" value="Unassembled WGS sequence"/>
</dbReference>
<keyword evidence="1" id="KW-0479">Metal-binding</keyword>
<dbReference type="InterPro" id="IPR013083">
    <property type="entry name" value="Znf_RING/FYVE/PHD"/>
</dbReference>
<dbReference type="InterPro" id="IPR001841">
    <property type="entry name" value="Znf_RING"/>
</dbReference>
<dbReference type="GO" id="GO:0008270">
    <property type="term" value="F:zinc ion binding"/>
    <property type="evidence" value="ECO:0007669"/>
    <property type="project" value="UniProtKB-KW"/>
</dbReference>
<evidence type="ECO:0000313" key="9">
    <source>
        <dbReference type="Proteomes" id="UP000239156"/>
    </source>
</evidence>
<keyword evidence="3" id="KW-0862">Zinc</keyword>